<feature type="transmembrane region" description="Helical" evidence="1">
    <location>
        <begin position="48"/>
        <end position="67"/>
    </location>
</feature>
<evidence type="ECO:0000313" key="2">
    <source>
        <dbReference type="EMBL" id="CAB3692503.1"/>
    </source>
</evidence>
<gene>
    <name evidence="2" type="ORF">LMG26690_02179</name>
</gene>
<protein>
    <recommendedName>
        <fullName evidence="4">GAF domain-containing protein</fullName>
    </recommendedName>
</protein>
<keyword evidence="1" id="KW-0812">Transmembrane</keyword>
<feature type="transmembrane region" description="Helical" evidence="1">
    <location>
        <begin position="23"/>
        <end position="42"/>
    </location>
</feature>
<organism evidence="2 3">
    <name type="scientific">Achromobacter animicus</name>
    <dbReference type="NCBI Taxonomy" id="1389935"/>
    <lineage>
        <taxon>Bacteria</taxon>
        <taxon>Pseudomonadati</taxon>
        <taxon>Pseudomonadota</taxon>
        <taxon>Betaproteobacteria</taxon>
        <taxon>Burkholderiales</taxon>
        <taxon>Alcaligenaceae</taxon>
        <taxon>Achromobacter</taxon>
    </lineage>
</organism>
<keyword evidence="1" id="KW-0472">Membrane</keyword>
<accession>A0A6S6ZSW6</accession>
<dbReference type="Gene3D" id="3.30.450.40">
    <property type="match status" value="1"/>
</dbReference>
<keyword evidence="1" id="KW-1133">Transmembrane helix</keyword>
<proteinExistence type="predicted"/>
<dbReference type="InterPro" id="IPR029016">
    <property type="entry name" value="GAF-like_dom_sf"/>
</dbReference>
<dbReference type="SUPFAM" id="SSF55781">
    <property type="entry name" value="GAF domain-like"/>
    <property type="match status" value="1"/>
</dbReference>
<evidence type="ECO:0008006" key="4">
    <source>
        <dbReference type="Google" id="ProtNLM"/>
    </source>
</evidence>
<reference evidence="2 3" key="1">
    <citation type="submission" date="2020-04" db="EMBL/GenBank/DDBJ databases">
        <authorList>
            <person name="De Canck E."/>
        </authorList>
    </citation>
    <scope>NUCLEOTIDE SEQUENCE [LARGE SCALE GENOMIC DNA]</scope>
    <source>
        <strain evidence="2 3">LMG 26690</strain>
    </source>
</reference>
<evidence type="ECO:0000256" key="1">
    <source>
        <dbReference type="SAM" id="Phobius"/>
    </source>
</evidence>
<dbReference type="AlphaFoldDB" id="A0A6S6ZSW6"/>
<sequence>MRLKEIPGAKKRRLLEKRWPRELLYNVPPIFAAGIAAIKLWHEPKPDYFLFGCAALAFVWLIAALMVRVSVARGEDTKDSPAAVHEGLYAAVSTVHHMLAKQCATRECGSDLRATFHRVVPPVNDPTEIEQIINYAGGSGEGVGRTFPVNAGITGKAIRNKTPFDMSSETATDEQLRDELVDAWGYTTAQARRLTPGRYSALAIPVLDASRQHAVGVIYFDSSDRALFARDDVMEIVGAGCEAISDFVTKRY</sequence>
<dbReference type="Proteomes" id="UP000494214">
    <property type="component" value="Unassembled WGS sequence"/>
</dbReference>
<name>A0A6S6ZSW6_9BURK</name>
<dbReference type="RefSeq" id="WP_175123101.1">
    <property type="nucleotide sequence ID" value="NZ_CADIJM010000003.1"/>
</dbReference>
<keyword evidence="3" id="KW-1185">Reference proteome</keyword>
<evidence type="ECO:0000313" key="3">
    <source>
        <dbReference type="Proteomes" id="UP000494214"/>
    </source>
</evidence>
<dbReference type="EMBL" id="CADIJM010000003">
    <property type="protein sequence ID" value="CAB3692503.1"/>
    <property type="molecule type" value="Genomic_DNA"/>
</dbReference>